<dbReference type="AlphaFoldDB" id="A0AAE1JK07"/>
<accession>A0AAE1JK07</accession>
<evidence type="ECO:0000313" key="2">
    <source>
        <dbReference type="EMBL" id="KAK4252860.1"/>
    </source>
</evidence>
<organism evidence="2 3">
    <name type="scientific">Acacia crassicarpa</name>
    <name type="common">northern wattle</name>
    <dbReference type="NCBI Taxonomy" id="499986"/>
    <lineage>
        <taxon>Eukaryota</taxon>
        <taxon>Viridiplantae</taxon>
        <taxon>Streptophyta</taxon>
        <taxon>Embryophyta</taxon>
        <taxon>Tracheophyta</taxon>
        <taxon>Spermatophyta</taxon>
        <taxon>Magnoliopsida</taxon>
        <taxon>eudicotyledons</taxon>
        <taxon>Gunneridae</taxon>
        <taxon>Pentapetalae</taxon>
        <taxon>rosids</taxon>
        <taxon>fabids</taxon>
        <taxon>Fabales</taxon>
        <taxon>Fabaceae</taxon>
        <taxon>Caesalpinioideae</taxon>
        <taxon>mimosoid clade</taxon>
        <taxon>Acacieae</taxon>
        <taxon>Acacia</taxon>
    </lineage>
</organism>
<name>A0AAE1JK07_9FABA</name>
<dbReference type="EMBL" id="JAWXYG010000019">
    <property type="protein sequence ID" value="KAK4252860.1"/>
    <property type="molecule type" value="Genomic_DNA"/>
</dbReference>
<proteinExistence type="predicted"/>
<dbReference type="Proteomes" id="UP001293593">
    <property type="component" value="Unassembled WGS sequence"/>
</dbReference>
<sequence>MPFHTKIQPIDASIPAEGPGLDQVKSAADKITGDEPHFGKDGFNASRDFEPNSVCLAKMVQNFIEDNQERHPASVWCVSNRCNCFNGNCEDCPDDDGNAFGESKYSSNGEASGILKV</sequence>
<evidence type="ECO:0000313" key="3">
    <source>
        <dbReference type="Proteomes" id="UP001293593"/>
    </source>
</evidence>
<keyword evidence="3" id="KW-1185">Reference proteome</keyword>
<evidence type="ECO:0000256" key="1">
    <source>
        <dbReference type="SAM" id="MobiDB-lite"/>
    </source>
</evidence>
<protein>
    <submittedName>
        <fullName evidence="2">Uncharacterized protein</fullName>
    </submittedName>
</protein>
<reference evidence="2" key="1">
    <citation type="submission" date="2023-10" db="EMBL/GenBank/DDBJ databases">
        <title>Chromosome-level genome of the transformable northern wattle, Acacia crassicarpa.</title>
        <authorList>
            <person name="Massaro I."/>
            <person name="Sinha N.R."/>
            <person name="Poethig S."/>
            <person name="Leichty A.R."/>
        </authorList>
    </citation>
    <scope>NUCLEOTIDE SEQUENCE</scope>
    <source>
        <strain evidence="2">Acra3RX</strain>
        <tissue evidence="2">Leaf</tissue>
    </source>
</reference>
<comment type="caution">
    <text evidence="2">The sequence shown here is derived from an EMBL/GenBank/DDBJ whole genome shotgun (WGS) entry which is preliminary data.</text>
</comment>
<gene>
    <name evidence="2" type="ORF">QN277_011002</name>
</gene>
<feature type="region of interest" description="Disordered" evidence="1">
    <location>
        <begin position="1"/>
        <end position="22"/>
    </location>
</feature>